<accession>A0A7S0C7V8</accession>
<proteinExistence type="predicted"/>
<evidence type="ECO:0000259" key="2">
    <source>
        <dbReference type="PROSITE" id="PS00036"/>
    </source>
</evidence>
<dbReference type="AlphaFoldDB" id="A0A7S0C7V8"/>
<dbReference type="EMBL" id="HBEL01023444">
    <property type="protein sequence ID" value="CAD8414843.1"/>
    <property type="molecule type" value="Transcribed_RNA"/>
</dbReference>
<dbReference type="Pfam" id="PF00170">
    <property type="entry name" value="bZIP_1"/>
    <property type="match status" value="1"/>
</dbReference>
<dbReference type="InterPro" id="IPR004827">
    <property type="entry name" value="bZIP"/>
</dbReference>
<feature type="region of interest" description="Disordered" evidence="1">
    <location>
        <begin position="160"/>
        <end position="182"/>
    </location>
</feature>
<dbReference type="Gene3D" id="1.20.5.170">
    <property type="match status" value="1"/>
</dbReference>
<feature type="region of interest" description="Disordered" evidence="1">
    <location>
        <begin position="1"/>
        <end position="25"/>
    </location>
</feature>
<name>A0A7S0C7V8_9STRA</name>
<organism evidence="3">
    <name type="scientific">Proboscia inermis</name>
    <dbReference type="NCBI Taxonomy" id="420281"/>
    <lineage>
        <taxon>Eukaryota</taxon>
        <taxon>Sar</taxon>
        <taxon>Stramenopiles</taxon>
        <taxon>Ochrophyta</taxon>
        <taxon>Bacillariophyta</taxon>
        <taxon>Coscinodiscophyceae</taxon>
        <taxon>Rhizosoleniophycidae</taxon>
        <taxon>Rhizosoleniales</taxon>
        <taxon>Rhizosoleniaceae</taxon>
        <taxon>Proboscia</taxon>
    </lineage>
</organism>
<dbReference type="GO" id="GO:0003700">
    <property type="term" value="F:DNA-binding transcription factor activity"/>
    <property type="evidence" value="ECO:0007669"/>
    <property type="project" value="InterPro"/>
</dbReference>
<dbReference type="InterPro" id="IPR046347">
    <property type="entry name" value="bZIP_sf"/>
</dbReference>
<protein>
    <recommendedName>
        <fullName evidence="2">BZIP domain-containing protein</fullName>
    </recommendedName>
</protein>
<dbReference type="PROSITE" id="PS00036">
    <property type="entry name" value="BZIP_BASIC"/>
    <property type="match status" value="1"/>
</dbReference>
<dbReference type="SUPFAM" id="SSF57959">
    <property type="entry name" value="Leucine zipper domain"/>
    <property type="match status" value="1"/>
</dbReference>
<reference evidence="3" key="1">
    <citation type="submission" date="2021-01" db="EMBL/GenBank/DDBJ databases">
        <authorList>
            <person name="Corre E."/>
            <person name="Pelletier E."/>
            <person name="Niang G."/>
            <person name="Scheremetjew M."/>
            <person name="Finn R."/>
            <person name="Kale V."/>
            <person name="Holt S."/>
            <person name="Cochrane G."/>
            <person name="Meng A."/>
            <person name="Brown T."/>
            <person name="Cohen L."/>
        </authorList>
    </citation>
    <scope>NUCLEOTIDE SEQUENCE</scope>
    <source>
        <strain evidence="3">CCAP1064/1</strain>
    </source>
</reference>
<evidence type="ECO:0000313" key="3">
    <source>
        <dbReference type="EMBL" id="CAD8414843.1"/>
    </source>
</evidence>
<gene>
    <name evidence="3" type="ORF">PINE0816_LOCUS10977</name>
</gene>
<feature type="compositionally biased region" description="Low complexity" evidence="1">
    <location>
        <begin position="12"/>
        <end position="22"/>
    </location>
</feature>
<feature type="domain" description="BZIP" evidence="2">
    <location>
        <begin position="164"/>
        <end position="178"/>
    </location>
</feature>
<evidence type="ECO:0000256" key="1">
    <source>
        <dbReference type="SAM" id="MobiDB-lite"/>
    </source>
</evidence>
<sequence length="215" mass="23630">MSNQLEQVHLDSNSTNASSAALARKRRREILNSQSKVVLNEVAEHPSKKALFPSPHFDLPTAVALSNNGLTNSYSVDVRLGQTSAVVKSELDPSAAQMIHKNGIEGPVSSGQTSFTDQISQNITTSRPYTLPKTSAIVNKKQVRYDPEVPMTKEEAAAWRKEQRKVRNRESAAASRQKTRDRIEELEAEVESIKAKYASATARLAVFGVNVADEL</sequence>